<name>A0A378I5F6_9GAMM</name>
<keyword evidence="1 5" id="KW-0808">Transferase</keyword>
<organism evidence="5 7">
    <name type="scientific">Legionella birminghamensis</name>
    <dbReference type="NCBI Taxonomy" id="28083"/>
    <lineage>
        <taxon>Bacteria</taxon>
        <taxon>Pseudomonadati</taxon>
        <taxon>Pseudomonadota</taxon>
        <taxon>Gammaproteobacteria</taxon>
        <taxon>Legionellales</taxon>
        <taxon>Legionellaceae</taxon>
        <taxon>Legionella</taxon>
    </lineage>
</organism>
<dbReference type="InterPro" id="IPR001296">
    <property type="entry name" value="Glyco_trans_1"/>
</dbReference>
<dbReference type="AlphaFoldDB" id="A0A378I5F6"/>
<proteinExistence type="predicted"/>
<gene>
    <name evidence="4" type="primary">mshA</name>
    <name evidence="4" type="ORF">Lbir_2284</name>
    <name evidence="5" type="ORF">NCTC12437_00016</name>
</gene>
<evidence type="ECO:0000313" key="7">
    <source>
        <dbReference type="Proteomes" id="UP000255066"/>
    </source>
</evidence>
<evidence type="ECO:0000259" key="3">
    <source>
        <dbReference type="Pfam" id="PF00534"/>
    </source>
</evidence>
<evidence type="ECO:0000313" key="6">
    <source>
        <dbReference type="Proteomes" id="UP000054735"/>
    </source>
</evidence>
<keyword evidence="2" id="KW-0812">Transmembrane</keyword>
<dbReference type="EC" id="2.4.1.250" evidence="4"/>
<dbReference type="PANTHER" id="PTHR46401:SF2">
    <property type="entry name" value="GLYCOSYLTRANSFERASE WBBK-RELATED"/>
    <property type="match status" value="1"/>
</dbReference>
<dbReference type="STRING" id="28083.Lbir_2284"/>
<dbReference type="Proteomes" id="UP000054735">
    <property type="component" value="Unassembled WGS sequence"/>
</dbReference>
<accession>A0A378I5F6</accession>
<dbReference type="EMBL" id="UGNW01000001">
    <property type="protein sequence ID" value="STX30263.1"/>
    <property type="molecule type" value="Genomic_DNA"/>
</dbReference>
<reference evidence="5 7" key="2">
    <citation type="submission" date="2018-06" db="EMBL/GenBank/DDBJ databases">
        <authorList>
            <consortium name="Pathogen Informatics"/>
            <person name="Doyle S."/>
        </authorList>
    </citation>
    <scope>NUCLEOTIDE SEQUENCE [LARGE SCALE GENOMIC DNA]</scope>
    <source>
        <strain evidence="5 7">NCTC12437</strain>
    </source>
</reference>
<evidence type="ECO:0000256" key="1">
    <source>
        <dbReference type="ARBA" id="ARBA00022679"/>
    </source>
</evidence>
<evidence type="ECO:0000313" key="5">
    <source>
        <dbReference type="EMBL" id="STX30263.1"/>
    </source>
</evidence>
<sequence length="548" mass="62599">MSMKKIYGIYLAYPPTIDLRDQGLGRHLAAFLNGAIESKGAHFIIVCPSWSKKSILALMKAESVPESSFQIIAPAKPIISLQLFDWYQQIISRLKPKKEKTKKVTFLDRFKKTNFYFRKKILTATNILQFLLLGVPVLISFLVISIFSAVDKIVRFLNESFFKQGYIKKSWFFKRIIRPILGIIRSPKDSFTVTGWFKVIEQQETDLMLKLIEGMTEVRAWYSPTAFWPSFNQISRPHLMCVPDVVLTEFPIGFANVGGNRFLDTFKTIEHAIEGGTHFVTYSDHVKKTILVKRYKRKEKHVRVIPHAANTLHQIIEQQAMSSKEIENAYQQHFSNALTKSSLQENGGTAANADLKFIFYASQFRPSKNVITLLRAYQYLLRERFVTHKLILTGKPKVMEEIDQFIIDNQLGHEVLLLSGLSVAELAACYKLADLAVNPSLSEGGCPFTFTEALSVGTPVVMADIPVTTEIINDPGLQQQMLFDPYSWKSLADRIEWALTNRDKLLKQQVHFFDKLAQRTWKDVVNDYINELDRISESVNVEASGQVI</sequence>
<evidence type="ECO:0000313" key="4">
    <source>
        <dbReference type="EMBL" id="KTC68751.1"/>
    </source>
</evidence>
<dbReference type="GO" id="GO:0102710">
    <property type="term" value="F:D-inositol-3-phosphate glycosyltransferase activity"/>
    <property type="evidence" value="ECO:0007669"/>
    <property type="project" value="UniProtKB-EC"/>
</dbReference>
<reference evidence="4 6" key="1">
    <citation type="submission" date="2015-11" db="EMBL/GenBank/DDBJ databases">
        <title>Genomic analysis of 38 Legionella species identifies large and diverse effector repertoires.</title>
        <authorList>
            <person name="Burstein D."/>
            <person name="Amaro F."/>
            <person name="Zusman T."/>
            <person name="Lifshitz Z."/>
            <person name="Cohen O."/>
            <person name="Gilbert J.A."/>
            <person name="Pupko T."/>
            <person name="Shuman H.A."/>
            <person name="Segal G."/>
        </authorList>
    </citation>
    <scope>NUCLEOTIDE SEQUENCE [LARGE SCALE GENOMIC DNA]</scope>
    <source>
        <strain evidence="4 6">CDC#1407-AL-14</strain>
    </source>
</reference>
<keyword evidence="4" id="KW-0328">Glycosyltransferase</keyword>
<dbReference type="RefSeq" id="WP_058524295.1">
    <property type="nucleotide sequence ID" value="NZ_CAAAHV010000020.1"/>
</dbReference>
<feature type="domain" description="Glycosyl transferase family 1" evidence="3">
    <location>
        <begin position="350"/>
        <end position="504"/>
    </location>
</feature>
<dbReference type="EMBL" id="LNXT01000044">
    <property type="protein sequence ID" value="KTC68751.1"/>
    <property type="molecule type" value="Genomic_DNA"/>
</dbReference>
<feature type="transmembrane region" description="Helical" evidence="2">
    <location>
        <begin position="127"/>
        <end position="150"/>
    </location>
</feature>
<keyword evidence="2" id="KW-0472">Membrane</keyword>
<dbReference type="Pfam" id="PF00534">
    <property type="entry name" value="Glycos_transf_1"/>
    <property type="match status" value="1"/>
</dbReference>
<dbReference type="Proteomes" id="UP000255066">
    <property type="component" value="Unassembled WGS sequence"/>
</dbReference>
<keyword evidence="6" id="KW-1185">Reference proteome</keyword>
<evidence type="ECO:0000256" key="2">
    <source>
        <dbReference type="SAM" id="Phobius"/>
    </source>
</evidence>
<dbReference type="Gene3D" id="3.40.50.2000">
    <property type="entry name" value="Glycogen Phosphorylase B"/>
    <property type="match status" value="1"/>
</dbReference>
<dbReference type="SUPFAM" id="SSF53756">
    <property type="entry name" value="UDP-Glycosyltransferase/glycogen phosphorylase"/>
    <property type="match status" value="1"/>
</dbReference>
<dbReference type="OrthoDB" id="9801609at2"/>
<dbReference type="GO" id="GO:0009103">
    <property type="term" value="P:lipopolysaccharide biosynthetic process"/>
    <property type="evidence" value="ECO:0007669"/>
    <property type="project" value="TreeGrafter"/>
</dbReference>
<dbReference type="PANTHER" id="PTHR46401">
    <property type="entry name" value="GLYCOSYLTRANSFERASE WBBK-RELATED"/>
    <property type="match status" value="1"/>
</dbReference>
<keyword evidence="2" id="KW-1133">Transmembrane helix</keyword>
<protein>
    <submittedName>
        <fullName evidence="4">D-inositol-3-phosphate glycosyltransferase</fullName>
        <ecNumber evidence="4">2.4.1.250</ecNumber>
    </submittedName>
    <submittedName>
        <fullName evidence="5">Lipopolysaccharide 1,2-N-acetylglucosaminetransferase</fullName>
    </submittedName>
</protein>